<evidence type="ECO:0000256" key="5">
    <source>
        <dbReference type="ARBA" id="ARBA00022723"/>
    </source>
</evidence>
<dbReference type="SUPFAM" id="SSF55486">
    <property type="entry name" value="Metalloproteases ('zincins'), catalytic domain"/>
    <property type="match status" value="1"/>
</dbReference>
<dbReference type="CDD" id="cd08662">
    <property type="entry name" value="M13"/>
    <property type="match status" value="1"/>
</dbReference>
<feature type="domain" description="Peptidase M13 N-terminal" evidence="10">
    <location>
        <begin position="57"/>
        <end position="428"/>
    </location>
</feature>
<comment type="similarity">
    <text evidence="3">Belongs to the peptidase M13 family.</text>
</comment>
<evidence type="ECO:0000256" key="8">
    <source>
        <dbReference type="ARBA" id="ARBA00023049"/>
    </source>
</evidence>
<dbReference type="PANTHER" id="PTHR11733">
    <property type="entry name" value="ZINC METALLOPROTEASE FAMILY M13 NEPRILYSIN-RELATED"/>
    <property type="match status" value="1"/>
</dbReference>
<sequence length="692" mass="80564">MGKKCATFTLITLIGALCLLLALFIIYSGSYETCTSKECVKSASEMLTYLDTTVQACDNFYGFTCGNFHKDVVDENESLMSFLKNSKLNQVRLMIEEGDVPKWQPLHKVKSFYRSCINETSIEEDNLARIRSVLREMGGWPLLERGDWRDNLFDWKRATHQLRKIGFEFTPFLHIQIDINIYDSSAHILKISSGMSEFLSDIHGRSYRDYMTETAVYFGGDRNRAERESKEVAEFEDRLQKILNRVKYAGPSGPRTLAQVQYDFPGIPWVDYVNGILYPTTTVTHDEPVTFSDLEYVRDFHELLEKTPKRVVANYMAWHVIQSLMPYLPDKLRRIRDKHNPGKKPRTRREDCMDITRQSLILSSLPEIIETSYVQRYVSDEAKRQIKDIIKYVKKEYNRVLENLDWLDADARQVARAKLASSRDYIAYTQEAIRRKNQQQQQHTGPRLEVRADVDEDGDFLGRYLNVSLQNLNKEYRRLIEPVHEDEANNLIYSIKENTLVLPSYYLQGLFFNEFRPQYMNFGALGSLIAYELSNLFVEGRRYDLYGNLREWSTSQSLLNYENRVKCIESQYSQLNVPGIGKHVNTNLSREDDFALLLGKTVAFEAYLSWAEGHETEPHLPGLQYNPRQFFWISSAMPECWSLDTMRPNPKTHRSIAQLRVLGPLRNMEKFAGDFRCPLNALMNPERKCTVN</sequence>
<evidence type="ECO:0000313" key="12">
    <source>
        <dbReference type="RefSeq" id="XP_017779341.1"/>
    </source>
</evidence>
<dbReference type="Proteomes" id="UP000695000">
    <property type="component" value="Unplaced"/>
</dbReference>
<dbReference type="PANTHER" id="PTHR11733:SF224">
    <property type="entry name" value="NEPRILYSIN-2"/>
    <property type="match status" value="1"/>
</dbReference>
<evidence type="ECO:0000256" key="1">
    <source>
        <dbReference type="ARBA" id="ARBA00001947"/>
    </source>
</evidence>
<keyword evidence="6" id="KW-0378">Hydrolase</keyword>
<evidence type="ECO:0000256" key="4">
    <source>
        <dbReference type="ARBA" id="ARBA00022670"/>
    </source>
</evidence>
<dbReference type="Gene3D" id="3.40.390.10">
    <property type="entry name" value="Collagenase (Catalytic Domain)"/>
    <property type="match status" value="1"/>
</dbReference>
<dbReference type="InterPro" id="IPR000718">
    <property type="entry name" value="Peptidase_M13"/>
</dbReference>
<reference evidence="12" key="1">
    <citation type="submission" date="2025-08" db="UniProtKB">
        <authorList>
            <consortium name="RefSeq"/>
        </authorList>
    </citation>
    <scope>IDENTIFICATION</scope>
    <source>
        <tissue evidence="12">Whole Larva</tissue>
    </source>
</reference>
<accession>A0ABM1MXP1</accession>
<feature type="domain" description="Peptidase M13 C-terminal" evidence="9">
    <location>
        <begin position="490"/>
        <end position="691"/>
    </location>
</feature>
<evidence type="ECO:0000256" key="3">
    <source>
        <dbReference type="ARBA" id="ARBA00007357"/>
    </source>
</evidence>
<evidence type="ECO:0000259" key="10">
    <source>
        <dbReference type="Pfam" id="PF05649"/>
    </source>
</evidence>
<dbReference type="Pfam" id="PF05649">
    <property type="entry name" value="Peptidase_M13_N"/>
    <property type="match status" value="1"/>
</dbReference>
<comment type="cofactor">
    <cofactor evidence="1">
        <name>Zn(2+)</name>
        <dbReference type="ChEBI" id="CHEBI:29105"/>
    </cofactor>
</comment>
<keyword evidence="4" id="KW-0645">Protease</keyword>
<dbReference type="Pfam" id="PF01431">
    <property type="entry name" value="Peptidase_M13"/>
    <property type="match status" value="1"/>
</dbReference>
<dbReference type="InterPro" id="IPR018497">
    <property type="entry name" value="Peptidase_M13_C"/>
</dbReference>
<keyword evidence="8" id="KW-0482">Metalloprotease</keyword>
<dbReference type="GeneID" id="108564741"/>
<evidence type="ECO:0000256" key="6">
    <source>
        <dbReference type="ARBA" id="ARBA00022801"/>
    </source>
</evidence>
<evidence type="ECO:0000259" key="9">
    <source>
        <dbReference type="Pfam" id="PF01431"/>
    </source>
</evidence>
<keyword evidence="7" id="KW-0862">Zinc</keyword>
<evidence type="ECO:0000256" key="2">
    <source>
        <dbReference type="ARBA" id="ARBA00004401"/>
    </source>
</evidence>
<dbReference type="InterPro" id="IPR024079">
    <property type="entry name" value="MetalloPept_cat_dom_sf"/>
</dbReference>
<comment type="subcellular location">
    <subcellularLocation>
        <location evidence="2">Cell membrane</location>
        <topology evidence="2">Single-pass type II membrane protein</topology>
    </subcellularLocation>
</comment>
<organism evidence="11 12">
    <name type="scientific">Nicrophorus vespilloides</name>
    <name type="common">Boreal carrion beetle</name>
    <dbReference type="NCBI Taxonomy" id="110193"/>
    <lineage>
        <taxon>Eukaryota</taxon>
        <taxon>Metazoa</taxon>
        <taxon>Ecdysozoa</taxon>
        <taxon>Arthropoda</taxon>
        <taxon>Hexapoda</taxon>
        <taxon>Insecta</taxon>
        <taxon>Pterygota</taxon>
        <taxon>Neoptera</taxon>
        <taxon>Endopterygota</taxon>
        <taxon>Coleoptera</taxon>
        <taxon>Polyphaga</taxon>
        <taxon>Staphyliniformia</taxon>
        <taxon>Silphidae</taxon>
        <taxon>Nicrophorinae</taxon>
        <taxon>Nicrophorus</taxon>
    </lineage>
</organism>
<evidence type="ECO:0000313" key="11">
    <source>
        <dbReference type="Proteomes" id="UP000695000"/>
    </source>
</evidence>
<dbReference type="InterPro" id="IPR008753">
    <property type="entry name" value="Peptidase_M13_N"/>
</dbReference>
<dbReference type="PROSITE" id="PS51885">
    <property type="entry name" value="NEPRILYSIN"/>
    <property type="match status" value="1"/>
</dbReference>
<keyword evidence="5" id="KW-0479">Metal-binding</keyword>
<dbReference type="Gene3D" id="1.10.1380.10">
    <property type="entry name" value="Neutral endopeptidase , domain2"/>
    <property type="match status" value="1"/>
</dbReference>
<gene>
    <name evidence="12" type="primary">LOC108564741</name>
</gene>
<dbReference type="InterPro" id="IPR042089">
    <property type="entry name" value="Peptidase_M13_dom_2"/>
</dbReference>
<protein>
    <submittedName>
        <fullName evidence="12">Neprilysin-11-like isoform X1</fullName>
    </submittedName>
</protein>
<keyword evidence="11" id="KW-1185">Reference proteome</keyword>
<proteinExistence type="inferred from homology"/>
<name>A0ABM1MXP1_NICVS</name>
<evidence type="ECO:0000256" key="7">
    <source>
        <dbReference type="ARBA" id="ARBA00022833"/>
    </source>
</evidence>
<dbReference type="RefSeq" id="XP_017779341.1">
    <property type="nucleotide sequence ID" value="XM_017923852.1"/>
</dbReference>